<comment type="caution">
    <text evidence="2">The sequence shown here is derived from an EMBL/GenBank/DDBJ whole genome shotgun (WGS) entry which is preliminary data.</text>
</comment>
<feature type="transmembrane region" description="Helical" evidence="1">
    <location>
        <begin position="84"/>
        <end position="108"/>
    </location>
</feature>
<dbReference type="Proteomes" id="UP000266861">
    <property type="component" value="Unassembled WGS sequence"/>
</dbReference>
<evidence type="ECO:0000313" key="3">
    <source>
        <dbReference type="Proteomes" id="UP000266861"/>
    </source>
</evidence>
<organism evidence="2 3">
    <name type="scientific">Diversispora epigaea</name>
    <dbReference type="NCBI Taxonomy" id="1348612"/>
    <lineage>
        <taxon>Eukaryota</taxon>
        <taxon>Fungi</taxon>
        <taxon>Fungi incertae sedis</taxon>
        <taxon>Mucoromycota</taxon>
        <taxon>Glomeromycotina</taxon>
        <taxon>Glomeromycetes</taxon>
        <taxon>Diversisporales</taxon>
        <taxon>Diversisporaceae</taxon>
        <taxon>Diversispora</taxon>
    </lineage>
</organism>
<keyword evidence="1" id="KW-0812">Transmembrane</keyword>
<dbReference type="AlphaFoldDB" id="A0A397IY21"/>
<sequence>MVIGSSAFPSSSSSMVIGSSLSSKVINHIVSKEVNETTSPSTKEILFLGIVAGVNDVTTPNNKDFIILLRSANTFKIINELCTYIVILIFGLTISAPCIVHIVILVSVRDKK</sequence>
<proteinExistence type="predicted"/>
<evidence type="ECO:0000256" key="1">
    <source>
        <dbReference type="SAM" id="Phobius"/>
    </source>
</evidence>
<dbReference type="EMBL" id="PQFF01000121">
    <property type="protein sequence ID" value="RHZ80929.1"/>
    <property type="molecule type" value="Genomic_DNA"/>
</dbReference>
<name>A0A397IY21_9GLOM</name>
<keyword evidence="1" id="KW-1133">Transmembrane helix</keyword>
<reference evidence="2 3" key="1">
    <citation type="submission" date="2018-08" db="EMBL/GenBank/DDBJ databases">
        <title>Genome and evolution of the arbuscular mycorrhizal fungus Diversispora epigaea (formerly Glomus versiforme) and its bacterial endosymbionts.</title>
        <authorList>
            <person name="Sun X."/>
            <person name="Fei Z."/>
            <person name="Harrison M."/>
        </authorList>
    </citation>
    <scope>NUCLEOTIDE SEQUENCE [LARGE SCALE GENOMIC DNA]</scope>
    <source>
        <strain evidence="2 3">IT104</strain>
    </source>
</reference>
<gene>
    <name evidence="2" type="ORF">Glove_130g158</name>
</gene>
<keyword evidence="1" id="KW-0472">Membrane</keyword>
<accession>A0A397IY21</accession>
<keyword evidence="3" id="KW-1185">Reference proteome</keyword>
<evidence type="ECO:0000313" key="2">
    <source>
        <dbReference type="EMBL" id="RHZ80929.1"/>
    </source>
</evidence>
<protein>
    <submittedName>
        <fullName evidence="2">Uncharacterized protein</fullName>
    </submittedName>
</protein>